<name>A0A6V8L9V4_9ACTN</name>
<sequence length="60" mass="6327">MTAVRFRHREALPVQGVPGPRHTVELPSPAYQVILAGSAFAVMLISGSDAVALTVCQRPG</sequence>
<comment type="caution">
    <text evidence="1">The sequence shown here is derived from an EMBL/GenBank/DDBJ whole genome shotgun (WGS) entry which is preliminary data.</text>
</comment>
<proteinExistence type="predicted"/>
<gene>
    <name evidence="1" type="ORF">Prum_067560</name>
</gene>
<reference evidence="1 2" key="1">
    <citation type="submission" date="2020-03" db="EMBL/GenBank/DDBJ databases">
        <title>Whole genome shotgun sequence of Phytohabitans rumicis NBRC 108638.</title>
        <authorList>
            <person name="Komaki H."/>
            <person name="Tamura T."/>
        </authorList>
    </citation>
    <scope>NUCLEOTIDE SEQUENCE [LARGE SCALE GENOMIC DNA]</scope>
    <source>
        <strain evidence="1 2">NBRC 108638</strain>
    </source>
</reference>
<evidence type="ECO:0000313" key="1">
    <source>
        <dbReference type="EMBL" id="GFJ93114.1"/>
    </source>
</evidence>
<reference evidence="1 2" key="2">
    <citation type="submission" date="2020-03" db="EMBL/GenBank/DDBJ databases">
        <authorList>
            <person name="Ichikawa N."/>
            <person name="Kimura A."/>
            <person name="Kitahashi Y."/>
            <person name="Uohara A."/>
        </authorList>
    </citation>
    <scope>NUCLEOTIDE SEQUENCE [LARGE SCALE GENOMIC DNA]</scope>
    <source>
        <strain evidence="1 2">NBRC 108638</strain>
    </source>
</reference>
<protein>
    <submittedName>
        <fullName evidence="1">Uncharacterized protein</fullName>
    </submittedName>
</protein>
<evidence type="ECO:0000313" key="2">
    <source>
        <dbReference type="Proteomes" id="UP000482960"/>
    </source>
</evidence>
<organism evidence="1 2">
    <name type="scientific">Phytohabitans rumicis</name>
    <dbReference type="NCBI Taxonomy" id="1076125"/>
    <lineage>
        <taxon>Bacteria</taxon>
        <taxon>Bacillati</taxon>
        <taxon>Actinomycetota</taxon>
        <taxon>Actinomycetes</taxon>
        <taxon>Micromonosporales</taxon>
        <taxon>Micromonosporaceae</taxon>
    </lineage>
</organism>
<dbReference type="EMBL" id="BLPG01000001">
    <property type="protein sequence ID" value="GFJ93114.1"/>
    <property type="molecule type" value="Genomic_DNA"/>
</dbReference>
<dbReference type="AlphaFoldDB" id="A0A6V8L9V4"/>
<accession>A0A6V8L9V4</accession>
<keyword evidence="2" id="KW-1185">Reference proteome</keyword>
<dbReference type="Proteomes" id="UP000482960">
    <property type="component" value="Unassembled WGS sequence"/>
</dbReference>